<feature type="compositionally biased region" description="Basic residues" evidence="2">
    <location>
        <begin position="1"/>
        <end position="11"/>
    </location>
</feature>
<dbReference type="SUPFAM" id="SSF52047">
    <property type="entry name" value="RNI-like"/>
    <property type="match status" value="2"/>
</dbReference>
<dbReference type="Gene3D" id="3.80.10.10">
    <property type="entry name" value="Ribonuclease Inhibitor"/>
    <property type="match status" value="1"/>
</dbReference>
<dbReference type="Proteomes" id="UP000821866">
    <property type="component" value="Chromosome 10"/>
</dbReference>
<organism evidence="3 4">
    <name type="scientific">Rhipicephalus microplus</name>
    <name type="common">Cattle tick</name>
    <name type="synonym">Boophilus microplus</name>
    <dbReference type="NCBI Taxonomy" id="6941"/>
    <lineage>
        <taxon>Eukaryota</taxon>
        <taxon>Metazoa</taxon>
        <taxon>Ecdysozoa</taxon>
        <taxon>Arthropoda</taxon>
        <taxon>Chelicerata</taxon>
        <taxon>Arachnida</taxon>
        <taxon>Acari</taxon>
        <taxon>Parasitiformes</taxon>
        <taxon>Ixodida</taxon>
        <taxon>Ixodoidea</taxon>
        <taxon>Ixodidae</taxon>
        <taxon>Rhipicephalinae</taxon>
        <taxon>Rhipicephalus</taxon>
        <taxon>Boophilus</taxon>
    </lineage>
</organism>
<name>A0A9J6EU47_RHIMP</name>
<evidence type="ECO:0000256" key="2">
    <source>
        <dbReference type="SAM" id="MobiDB-lite"/>
    </source>
</evidence>
<evidence type="ECO:0000256" key="1">
    <source>
        <dbReference type="ARBA" id="ARBA00022737"/>
    </source>
</evidence>
<comment type="caution">
    <text evidence="3">The sequence shown here is derived from an EMBL/GenBank/DDBJ whole genome shotgun (WGS) entry which is preliminary data.</text>
</comment>
<accession>A0A9J6EU47</accession>
<proteinExistence type="predicted"/>
<reference evidence="3" key="1">
    <citation type="journal article" date="2020" name="Cell">
        <title>Large-Scale Comparative Analyses of Tick Genomes Elucidate Their Genetic Diversity and Vector Capacities.</title>
        <authorList>
            <consortium name="Tick Genome and Microbiome Consortium (TIGMIC)"/>
            <person name="Jia N."/>
            <person name="Wang J."/>
            <person name="Shi W."/>
            <person name="Du L."/>
            <person name="Sun Y."/>
            <person name="Zhan W."/>
            <person name="Jiang J.F."/>
            <person name="Wang Q."/>
            <person name="Zhang B."/>
            <person name="Ji P."/>
            <person name="Bell-Sakyi L."/>
            <person name="Cui X.M."/>
            <person name="Yuan T.T."/>
            <person name="Jiang B.G."/>
            <person name="Yang W.F."/>
            <person name="Lam T.T."/>
            <person name="Chang Q.C."/>
            <person name="Ding S.J."/>
            <person name="Wang X.J."/>
            <person name="Zhu J.G."/>
            <person name="Ruan X.D."/>
            <person name="Zhao L."/>
            <person name="Wei J.T."/>
            <person name="Ye R.Z."/>
            <person name="Que T.C."/>
            <person name="Du C.H."/>
            <person name="Zhou Y.H."/>
            <person name="Cheng J.X."/>
            <person name="Dai P.F."/>
            <person name="Guo W.B."/>
            <person name="Han X.H."/>
            <person name="Huang E.J."/>
            <person name="Li L.F."/>
            <person name="Wei W."/>
            <person name="Gao Y.C."/>
            <person name="Liu J.Z."/>
            <person name="Shao H.Z."/>
            <person name="Wang X."/>
            <person name="Wang C.C."/>
            <person name="Yang T.C."/>
            <person name="Huo Q.B."/>
            <person name="Li W."/>
            <person name="Chen H.Y."/>
            <person name="Chen S.E."/>
            <person name="Zhou L.G."/>
            <person name="Ni X.B."/>
            <person name="Tian J.H."/>
            <person name="Sheng Y."/>
            <person name="Liu T."/>
            <person name="Pan Y.S."/>
            <person name="Xia L.Y."/>
            <person name="Li J."/>
            <person name="Zhao F."/>
            <person name="Cao W.C."/>
        </authorList>
    </citation>
    <scope>NUCLEOTIDE SEQUENCE</scope>
    <source>
        <strain evidence="3">Rmic-2018</strain>
    </source>
</reference>
<gene>
    <name evidence="3" type="ORF">HPB51_020523</name>
</gene>
<sequence>MPGGPQKKRRMVASDFEQSPSSGGGINYRAPCTSAEGRPCDIFRNLHFWNAFFWPVGHKLREVHPGQLSLVETSHEDMFTLERLQHQDKATTLLQHLLRYHRCLVTVQLGHCLLTAHHQPICDALVKSPSLRKLRLRLRNMDPRVLRSFAVTLPHLKNLEELECLIYLEKTFCEGLSELLVNARSLTTLTLKRPILHPLGGGIISPGLMRNVSITTLSLHMKSNSYGKKLAEYLRENQTLRNLTLTADEYATFDQRELRLIISSLFRTTTLSEVRLENFQMNEDNSCLVALLFSKNKSLRDFHMVKGSLYTDAYPPKSALFHPWLAAFRKNETLERLTMELSCFSLEQCRSFFEALKFNASLKNITVERIQPASAAEISRAMRDTGVRERFFFSSPCYVDNPCVELMECKDLSNVAVHASVFTNSDSFRTTLRVLPSCTHVTSLSITVWDELFDWNVMNALISQYIAATTVLKELSLDIFREIRDHANHNESVLVRALAINKSIRRLRIDRLCFNESEARALADTLQSTRTMCYFSYYPEDWRTTAPFFQKISTNFSSNYTILGLNGYRRHIDRHDLFILDDVVHRNVSLVARAAHFVTGTRHRYLAAAAELVHLNPGLVESVGKLASIDEDEALSRIKNSLKSFSELDDFMRLAGVVKYGVSCHRRDDGQKQLVDIGRDCWLWIRQYLTVGDILDKQ</sequence>
<evidence type="ECO:0000313" key="4">
    <source>
        <dbReference type="Proteomes" id="UP000821866"/>
    </source>
</evidence>
<dbReference type="AlphaFoldDB" id="A0A9J6EU47"/>
<dbReference type="PANTHER" id="PTHR24111:SF0">
    <property type="entry name" value="LEUCINE-RICH REPEAT-CONTAINING PROTEIN"/>
    <property type="match status" value="1"/>
</dbReference>
<dbReference type="PANTHER" id="PTHR24111">
    <property type="entry name" value="LEUCINE-RICH REPEAT-CONTAINING PROTEIN 34"/>
    <property type="match status" value="1"/>
</dbReference>
<keyword evidence="1" id="KW-0677">Repeat</keyword>
<dbReference type="InterPro" id="IPR052201">
    <property type="entry name" value="LRR-containing_regulator"/>
</dbReference>
<dbReference type="VEuPathDB" id="VectorBase:LOC119180265"/>
<protein>
    <submittedName>
        <fullName evidence="3">Uncharacterized protein</fullName>
    </submittedName>
</protein>
<reference evidence="3" key="2">
    <citation type="submission" date="2021-09" db="EMBL/GenBank/DDBJ databases">
        <authorList>
            <person name="Jia N."/>
            <person name="Wang J."/>
            <person name="Shi W."/>
            <person name="Du L."/>
            <person name="Sun Y."/>
            <person name="Zhan W."/>
            <person name="Jiang J."/>
            <person name="Wang Q."/>
            <person name="Zhang B."/>
            <person name="Ji P."/>
            <person name="Sakyi L.B."/>
            <person name="Cui X."/>
            <person name="Yuan T."/>
            <person name="Jiang B."/>
            <person name="Yang W."/>
            <person name="Lam T.T.-Y."/>
            <person name="Chang Q."/>
            <person name="Ding S."/>
            <person name="Wang X."/>
            <person name="Zhu J."/>
            <person name="Ruan X."/>
            <person name="Zhao L."/>
            <person name="Wei J."/>
            <person name="Que T."/>
            <person name="Du C."/>
            <person name="Cheng J."/>
            <person name="Dai P."/>
            <person name="Han X."/>
            <person name="Huang E."/>
            <person name="Gao Y."/>
            <person name="Liu J."/>
            <person name="Shao H."/>
            <person name="Ye R."/>
            <person name="Li L."/>
            <person name="Wei W."/>
            <person name="Wang X."/>
            <person name="Wang C."/>
            <person name="Huo Q."/>
            <person name="Li W."/>
            <person name="Guo W."/>
            <person name="Chen H."/>
            <person name="Chen S."/>
            <person name="Zhou L."/>
            <person name="Zhou L."/>
            <person name="Ni X."/>
            <person name="Tian J."/>
            <person name="Zhou Y."/>
            <person name="Sheng Y."/>
            <person name="Liu T."/>
            <person name="Pan Y."/>
            <person name="Xia L."/>
            <person name="Li J."/>
            <person name="Zhao F."/>
            <person name="Cao W."/>
        </authorList>
    </citation>
    <scope>NUCLEOTIDE SEQUENCE</scope>
    <source>
        <strain evidence="3">Rmic-2018</strain>
        <tissue evidence="3">Larvae</tissue>
    </source>
</reference>
<dbReference type="EMBL" id="JABSTU010000002">
    <property type="protein sequence ID" value="KAH8038003.1"/>
    <property type="molecule type" value="Genomic_DNA"/>
</dbReference>
<evidence type="ECO:0000313" key="3">
    <source>
        <dbReference type="EMBL" id="KAH8038003.1"/>
    </source>
</evidence>
<feature type="region of interest" description="Disordered" evidence="2">
    <location>
        <begin position="1"/>
        <end position="25"/>
    </location>
</feature>
<dbReference type="InterPro" id="IPR032675">
    <property type="entry name" value="LRR_dom_sf"/>
</dbReference>
<keyword evidence="4" id="KW-1185">Reference proteome</keyword>